<dbReference type="AlphaFoldDB" id="A0AAV4VVG2"/>
<comment type="caution">
    <text evidence="1">The sequence shown here is derived from an EMBL/GenBank/DDBJ whole genome shotgun (WGS) entry which is preliminary data.</text>
</comment>
<evidence type="ECO:0000313" key="1">
    <source>
        <dbReference type="EMBL" id="GIY73771.1"/>
    </source>
</evidence>
<name>A0AAV4VVG2_9ARAC</name>
<organism evidence="1 2">
    <name type="scientific">Caerostris darwini</name>
    <dbReference type="NCBI Taxonomy" id="1538125"/>
    <lineage>
        <taxon>Eukaryota</taxon>
        <taxon>Metazoa</taxon>
        <taxon>Ecdysozoa</taxon>
        <taxon>Arthropoda</taxon>
        <taxon>Chelicerata</taxon>
        <taxon>Arachnida</taxon>
        <taxon>Araneae</taxon>
        <taxon>Araneomorphae</taxon>
        <taxon>Entelegynae</taxon>
        <taxon>Araneoidea</taxon>
        <taxon>Araneidae</taxon>
        <taxon>Caerostris</taxon>
    </lineage>
</organism>
<dbReference type="EMBL" id="BPLQ01013634">
    <property type="protein sequence ID" value="GIY73771.1"/>
    <property type="molecule type" value="Genomic_DNA"/>
</dbReference>
<sequence>MRIPFLKIGENFLKIPSLTKIQWPESQGLAGDEMYEAGKGVKFHQSSSFYKALTQIAFFLPDYFELSEFAGVGLLHVDLLHNHILSFMLAGGEIFNLERPPKAPL</sequence>
<keyword evidence="2" id="KW-1185">Reference proteome</keyword>
<gene>
    <name evidence="1" type="ORF">CDAR_464531</name>
</gene>
<accession>A0AAV4VVG2</accession>
<dbReference type="Proteomes" id="UP001054837">
    <property type="component" value="Unassembled WGS sequence"/>
</dbReference>
<reference evidence="1 2" key="1">
    <citation type="submission" date="2021-06" db="EMBL/GenBank/DDBJ databases">
        <title>Caerostris darwini draft genome.</title>
        <authorList>
            <person name="Kono N."/>
            <person name="Arakawa K."/>
        </authorList>
    </citation>
    <scope>NUCLEOTIDE SEQUENCE [LARGE SCALE GENOMIC DNA]</scope>
</reference>
<evidence type="ECO:0000313" key="2">
    <source>
        <dbReference type="Proteomes" id="UP001054837"/>
    </source>
</evidence>
<proteinExistence type="predicted"/>
<protein>
    <submittedName>
        <fullName evidence="1">Uncharacterized protein</fullName>
    </submittedName>
</protein>